<evidence type="ECO:0000256" key="7">
    <source>
        <dbReference type="ARBA" id="ARBA00024197"/>
    </source>
</evidence>
<dbReference type="InterPro" id="IPR026039">
    <property type="entry name" value="YfgM"/>
</dbReference>
<dbReference type="Gene3D" id="1.25.40.10">
    <property type="entry name" value="Tetratricopeptide repeat domain"/>
    <property type="match status" value="1"/>
</dbReference>
<sequence length="209" mass="22375">MAIDDLLDEHEQGERVRGWLRNNGAGLAGGVLIGLALIFGWQWWQKRTHLQDQQAYDRYDQASKAVAAGDLAKAEVSAMGADSGVYGTLAQLSLAKAQVDGKKLDEAIATLRAIKPEPALRLVVNQRLARLLIETGKPDEAVKVIGESSLASDLEIRGDALLAAGKQEEAKAAYLKALTSMDVAAPERRLVEIKLTHAGGTPPEVAEST</sequence>
<reference evidence="11 12" key="1">
    <citation type="submission" date="2019-01" db="EMBL/GenBank/DDBJ databases">
        <title>Pseudoxanthomonas composti sp. nov., isolated from compost.</title>
        <authorList>
            <person name="Yang G."/>
        </authorList>
    </citation>
    <scope>NUCLEOTIDE SEQUENCE [LARGE SCALE GENOMIC DNA]</scope>
    <source>
        <strain evidence="11 12">GSS15</strain>
    </source>
</reference>
<comment type="subcellular location">
    <subcellularLocation>
        <location evidence="1">Cell membrane</location>
        <topology evidence="1">Single-pass type II membrane protein</topology>
    </subcellularLocation>
</comment>
<accession>A0A4Q1JXR3</accession>
<gene>
    <name evidence="11" type="ORF">EPA99_05985</name>
</gene>
<evidence type="ECO:0000256" key="6">
    <source>
        <dbReference type="ARBA" id="ARBA00023186"/>
    </source>
</evidence>
<dbReference type="PIRSF" id="PIRSF006170">
    <property type="entry name" value="YfgM"/>
    <property type="match status" value="1"/>
</dbReference>
<keyword evidence="5 9" id="KW-0472">Membrane</keyword>
<comment type="caution">
    <text evidence="11">The sequence shown here is derived from an EMBL/GenBank/DDBJ whole genome shotgun (WGS) entry which is preliminary data.</text>
</comment>
<evidence type="ECO:0000313" key="12">
    <source>
        <dbReference type="Proteomes" id="UP000289784"/>
    </source>
</evidence>
<dbReference type="InterPro" id="IPR011990">
    <property type="entry name" value="TPR-like_helical_dom_sf"/>
</dbReference>
<evidence type="ECO:0000256" key="9">
    <source>
        <dbReference type="SAM" id="Phobius"/>
    </source>
</evidence>
<proteinExistence type="inferred from homology"/>
<dbReference type="GO" id="GO:0044877">
    <property type="term" value="F:protein-containing complex binding"/>
    <property type="evidence" value="ECO:0007669"/>
    <property type="project" value="InterPro"/>
</dbReference>
<name>A0A4Q1JXR3_9GAMM</name>
<dbReference type="PANTHER" id="PTHR38035">
    <property type="entry name" value="UPF0070 PROTEIN YFGM"/>
    <property type="match status" value="1"/>
</dbReference>
<dbReference type="Pfam" id="PF09976">
    <property type="entry name" value="TPR_21"/>
    <property type="match status" value="1"/>
</dbReference>
<keyword evidence="4 9" id="KW-1133">Transmembrane helix</keyword>
<keyword evidence="6" id="KW-0143">Chaperone</keyword>
<organism evidence="11 12">
    <name type="scientific">Pseudoxanthomonas composti</name>
    <dbReference type="NCBI Taxonomy" id="2137479"/>
    <lineage>
        <taxon>Bacteria</taxon>
        <taxon>Pseudomonadati</taxon>
        <taxon>Pseudomonadota</taxon>
        <taxon>Gammaproteobacteria</taxon>
        <taxon>Lysobacterales</taxon>
        <taxon>Lysobacteraceae</taxon>
        <taxon>Pseudoxanthomonas</taxon>
    </lineage>
</organism>
<keyword evidence="12" id="KW-1185">Reference proteome</keyword>
<dbReference type="AlphaFoldDB" id="A0A4Q1JXR3"/>
<keyword evidence="3 9" id="KW-0812">Transmembrane</keyword>
<protein>
    <recommendedName>
        <fullName evidence="8">Ancillary SecYEG translocon subunit</fullName>
    </recommendedName>
</protein>
<evidence type="ECO:0000256" key="2">
    <source>
        <dbReference type="ARBA" id="ARBA00022475"/>
    </source>
</evidence>
<dbReference type="GO" id="GO:0005886">
    <property type="term" value="C:plasma membrane"/>
    <property type="evidence" value="ECO:0007669"/>
    <property type="project" value="UniProtKB-SubCell"/>
</dbReference>
<evidence type="ECO:0000313" key="11">
    <source>
        <dbReference type="EMBL" id="RXR07456.1"/>
    </source>
</evidence>
<feature type="domain" description="Ancillary SecYEG translocon subunit/Cell division coordinator CpoB TPR" evidence="10">
    <location>
        <begin position="18"/>
        <end position="197"/>
    </location>
</feature>
<evidence type="ECO:0000256" key="8">
    <source>
        <dbReference type="ARBA" id="ARBA00024235"/>
    </source>
</evidence>
<dbReference type="OrthoDB" id="9789675at2"/>
<evidence type="ECO:0000256" key="5">
    <source>
        <dbReference type="ARBA" id="ARBA00023136"/>
    </source>
</evidence>
<evidence type="ECO:0000256" key="3">
    <source>
        <dbReference type="ARBA" id="ARBA00022692"/>
    </source>
</evidence>
<dbReference type="InterPro" id="IPR018704">
    <property type="entry name" value="SecYEG/CpoB_TPR"/>
</dbReference>
<dbReference type="EMBL" id="SAWZ01000002">
    <property type="protein sequence ID" value="RXR07456.1"/>
    <property type="molecule type" value="Genomic_DNA"/>
</dbReference>
<comment type="similarity">
    <text evidence="7">Belongs to the YfgM family.</text>
</comment>
<feature type="transmembrane region" description="Helical" evidence="9">
    <location>
        <begin position="25"/>
        <end position="44"/>
    </location>
</feature>
<dbReference type="PANTHER" id="PTHR38035:SF1">
    <property type="entry name" value="ANCILLARY SECYEG TRANSLOCON SUBUNIT"/>
    <property type="match status" value="1"/>
</dbReference>
<keyword evidence="2" id="KW-1003">Cell membrane</keyword>
<dbReference type="SUPFAM" id="SSF48452">
    <property type="entry name" value="TPR-like"/>
    <property type="match status" value="1"/>
</dbReference>
<evidence type="ECO:0000256" key="4">
    <source>
        <dbReference type="ARBA" id="ARBA00022989"/>
    </source>
</evidence>
<dbReference type="Proteomes" id="UP000289784">
    <property type="component" value="Unassembled WGS sequence"/>
</dbReference>
<evidence type="ECO:0000256" key="1">
    <source>
        <dbReference type="ARBA" id="ARBA00004401"/>
    </source>
</evidence>
<dbReference type="RefSeq" id="WP_129470270.1">
    <property type="nucleotide sequence ID" value="NZ_SAWZ01000002.1"/>
</dbReference>
<evidence type="ECO:0000259" key="10">
    <source>
        <dbReference type="Pfam" id="PF09976"/>
    </source>
</evidence>